<dbReference type="FunFam" id="3.30.60.30:FF:000007">
    <property type="entry name" value="follistatin-related protein 5 isoform X1"/>
    <property type="match status" value="1"/>
</dbReference>
<evidence type="ECO:0000313" key="4">
    <source>
        <dbReference type="Proteomes" id="UP000028760"/>
    </source>
</evidence>
<dbReference type="PANTHER" id="PTHR10913:SF9">
    <property type="entry name" value="FOLLISTATIN-RELATED PROTEIN 4"/>
    <property type="match status" value="1"/>
</dbReference>
<dbReference type="Pfam" id="PF07648">
    <property type="entry name" value="Kazal_2"/>
    <property type="match status" value="1"/>
</dbReference>
<reference evidence="3" key="2">
    <citation type="submission" date="2025-08" db="UniProtKB">
        <authorList>
            <consortium name="Ensembl"/>
        </authorList>
    </citation>
    <scope>IDENTIFICATION</scope>
</reference>
<sequence length="97" mass="11204">YDYNKAAHSDAEEDPCHRTYCGRGRQCVLMAESGRAECVCQEKCRPSFVPVCGSDGRFYENHCEVYRTACLERRRIYVVHSKDCFFKGQSGHSELRL</sequence>
<dbReference type="AlphaFoldDB" id="A0A096MFY8"/>
<dbReference type="InterPro" id="IPR002350">
    <property type="entry name" value="Kazal_dom"/>
</dbReference>
<dbReference type="GO" id="GO:0030154">
    <property type="term" value="P:cell differentiation"/>
    <property type="evidence" value="ECO:0007669"/>
    <property type="project" value="TreeGrafter"/>
</dbReference>
<accession>A0A096MFY8</accession>
<reference evidence="3" key="3">
    <citation type="submission" date="2025-09" db="UniProtKB">
        <authorList>
            <consortium name="Ensembl"/>
        </authorList>
    </citation>
    <scope>IDENTIFICATION</scope>
</reference>
<keyword evidence="4" id="KW-1185">Reference proteome</keyword>
<dbReference type="EMBL" id="AYCK01014791">
    <property type="status" value="NOT_ANNOTATED_CDS"/>
    <property type="molecule type" value="Genomic_DNA"/>
</dbReference>
<proteinExistence type="predicted"/>
<dbReference type="PROSITE" id="PS51465">
    <property type="entry name" value="KAZAL_2"/>
    <property type="match status" value="1"/>
</dbReference>
<reference evidence="4" key="1">
    <citation type="submission" date="2013-10" db="EMBL/GenBank/DDBJ databases">
        <authorList>
            <person name="Schartl M."/>
            <person name="Warren W."/>
        </authorList>
    </citation>
    <scope>NUCLEOTIDE SEQUENCE [LARGE SCALE GENOMIC DNA]</scope>
    <source>
        <strain evidence="4">female</strain>
    </source>
</reference>
<dbReference type="PANTHER" id="PTHR10913">
    <property type="entry name" value="FOLLISTATIN-RELATED"/>
    <property type="match status" value="1"/>
</dbReference>
<dbReference type="eggNOG" id="ENOG502QPNV">
    <property type="taxonomic scope" value="Eukaryota"/>
</dbReference>
<dbReference type="GO" id="GO:0030510">
    <property type="term" value="P:regulation of BMP signaling pathway"/>
    <property type="evidence" value="ECO:0007669"/>
    <property type="project" value="TreeGrafter"/>
</dbReference>
<organism evidence="3 4">
    <name type="scientific">Poecilia formosa</name>
    <name type="common">Amazon molly</name>
    <name type="synonym">Limia formosa</name>
    <dbReference type="NCBI Taxonomy" id="48698"/>
    <lineage>
        <taxon>Eukaryota</taxon>
        <taxon>Metazoa</taxon>
        <taxon>Chordata</taxon>
        <taxon>Craniata</taxon>
        <taxon>Vertebrata</taxon>
        <taxon>Euteleostomi</taxon>
        <taxon>Actinopterygii</taxon>
        <taxon>Neopterygii</taxon>
        <taxon>Teleostei</taxon>
        <taxon>Neoteleostei</taxon>
        <taxon>Acanthomorphata</taxon>
        <taxon>Ovalentaria</taxon>
        <taxon>Atherinomorphae</taxon>
        <taxon>Cyprinodontiformes</taxon>
        <taxon>Poeciliidae</taxon>
        <taxon>Poeciliinae</taxon>
        <taxon>Poecilia</taxon>
    </lineage>
</organism>
<evidence type="ECO:0000259" key="2">
    <source>
        <dbReference type="PROSITE" id="PS51465"/>
    </source>
</evidence>
<feature type="domain" description="Kazal-like" evidence="2">
    <location>
        <begin position="39"/>
        <end position="86"/>
    </location>
</feature>
<dbReference type="CDD" id="cd00104">
    <property type="entry name" value="KAZAL_FS"/>
    <property type="match status" value="1"/>
</dbReference>
<dbReference type="GO" id="GO:0005615">
    <property type="term" value="C:extracellular space"/>
    <property type="evidence" value="ECO:0007669"/>
    <property type="project" value="TreeGrafter"/>
</dbReference>
<dbReference type="InterPro" id="IPR036058">
    <property type="entry name" value="Kazal_dom_sf"/>
</dbReference>
<dbReference type="GeneTree" id="ENSGT00940000158076"/>
<evidence type="ECO:0000313" key="3">
    <source>
        <dbReference type="Ensembl" id="ENSPFOP00000030329.1"/>
    </source>
</evidence>
<dbReference type="InterPro" id="IPR050653">
    <property type="entry name" value="Prot_Inhib_GrowthFact_Antg"/>
</dbReference>
<dbReference type="STRING" id="48698.ENSPFOP00000030329"/>
<evidence type="ECO:0000256" key="1">
    <source>
        <dbReference type="ARBA" id="ARBA00023157"/>
    </source>
</evidence>
<protein>
    <recommendedName>
        <fullName evidence="2">Kazal-like domain-containing protein</fullName>
    </recommendedName>
</protein>
<dbReference type="SUPFAM" id="SSF100895">
    <property type="entry name" value="Kazal-type serine protease inhibitors"/>
    <property type="match status" value="1"/>
</dbReference>
<dbReference type="SMART" id="SM00280">
    <property type="entry name" value="KAZAL"/>
    <property type="match status" value="1"/>
</dbReference>
<dbReference type="Ensembl" id="ENSPFOT00000023210.1">
    <property type="protein sequence ID" value="ENSPFOP00000030329.1"/>
    <property type="gene ID" value="ENSPFOG00000024376.1"/>
</dbReference>
<dbReference type="OMA" id="YCGHGRE"/>
<dbReference type="Gene3D" id="3.30.60.30">
    <property type="match status" value="1"/>
</dbReference>
<name>A0A096MFY8_POEFO</name>
<dbReference type="Proteomes" id="UP000028760">
    <property type="component" value="Unassembled WGS sequence"/>
</dbReference>
<keyword evidence="1" id="KW-1015">Disulfide bond</keyword>